<dbReference type="InterPro" id="IPR027385">
    <property type="entry name" value="Beta-barrel_OMP"/>
</dbReference>
<keyword evidence="1 2" id="KW-0732">Signal</keyword>
<accession>A0ABR8YAN8</accession>
<gene>
    <name evidence="4" type="ORF">H9625_12725</name>
</gene>
<comment type="caution">
    <text evidence="4">The sequence shown here is derived from an EMBL/GenBank/DDBJ whole genome shotgun (WGS) entry which is preliminary data.</text>
</comment>
<evidence type="ECO:0000256" key="2">
    <source>
        <dbReference type="SAM" id="SignalP"/>
    </source>
</evidence>
<organism evidence="4 5">
    <name type="scientific">Phocaeicola intestinalis</name>
    <dbReference type="NCBI Taxonomy" id="2762212"/>
    <lineage>
        <taxon>Bacteria</taxon>
        <taxon>Pseudomonadati</taxon>
        <taxon>Bacteroidota</taxon>
        <taxon>Bacteroidia</taxon>
        <taxon>Bacteroidales</taxon>
        <taxon>Bacteroidaceae</taxon>
        <taxon>Phocaeicola</taxon>
    </lineage>
</organism>
<feature type="signal peptide" evidence="2">
    <location>
        <begin position="1"/>
        <end position="22"/>
    </location>
</feature>
<feature type="chain" id="PRO_5045990611" evidence="2">
    <location>
        <begin position="23"/>
        <end position="201"/>
    </location>
</feature>
<protein>
    <submittedName>
        <fullName evidence="4">Porin family protein</fullName>
    </submittedName>
</protein>
<evidence type="ECO:0000313" key="4">
    <source>
        <dbReference type="EMBL" id="MBD8041284.1"/>
    </source>
</evidence>
<dbReference type="InterPro" id="IPR011250">
    <property type="entry name" value="OMP/PagP_B-barrel"/>
</dbReference>
<feature type="domain" description="Outer membrane protein beta-barrel" evidence="3">
    <location>
        <begin position="12"/>
        <end position="201"/>
    </location>
</feature>
<proteinExistence type="predicted"/>
<dbReference type="Pfam" id="PF13505">
    <property type="entry name" value="OMP_b-brl"/>
    <property type="match status" value="1"/>
</dbReference>
<name>A0ABR8YAN8_9BACT</name>
<evidence type="ECO:0000313" key="5">
    <source>
        <dbReference type="Proteomes" id="UP000620874"/>
    </source>
</evidence>
<dbReference type="RefSeq" id="WP_022040450.1">
    <property type="nucleotide sequence ID" value="NZ_JACSPP010000046.1"/>
</dbReference>
<reference evidence="4 5" key="1">
    <citation type="submission" date="2020-08" db="EMBL/GenBank/DDBJ databases">
        <title>A Genomic Blueprint of the Chicken Gut Microbiome.</title>
        <authorList>
            <person name="Gilroy R."/>
            <person name="Ravi A."/>
            <person name="Getino M."/>
            <person name="Pursley I."/>
            <person name="Horton D.L."/>
            <person name="Alikhan N.-F."/>
            <person name="Baker D."/>
            <person name="Gharbi K."/>
            <person name="Hall N."/>
            <person name="Watson M."/>
            <person name="Adriaenssens E.M."/>
            <person name="Foster-Nyarko E."/>
            <person name="Jarju S."/>
            <person name="Secka A."/>
            <person name="Antonio M."/>
            <person name="Oren A."/>
            <person name="Chaudhuri R."/>
            <person name="La Ragione R.M."/>
            <person name="Hildebrand F."/>
            <person name="Pallen M.J."/>
        </authorList>
    </citation>
    <scope>NUCLEOTIDE SEQUENCE [LARGE SCALE GENOMIC DNA]</scope>
    <source>
        <strain evidence="4 5">Sa1CVN1</strain>
    </source>
</reference>
<keyword evidence="5" id="KW-1185">Reference proteome</keyword>
<dbReference type="SUPFAM" id="SSF56925">
    <property type="entry name" value="OMPA-like"/>
    <property type="match status" value="1"/>
</dbReference>
<dbReference type="Proteomes" id="UP000620874">
    <property type="component" value="Unassembled WGS sequence"/>
</dbReference>
<evidence type="ECO:0000259" key="3">
    <source>
        <dbReference type="Pfam" id="PF13505"/>
    </source>
</evidence>
<evidence type="ECO:0000256" key="1">
    <source>
        <dbReference type="ARBA" id="ARBA00022729"/>
    </source>
</evidence>
<sequence>MKKILSTLMVVACLWIAIPAQAQLKFGLKGGLNISTLTFSEDVFKGDNRTGFFIGPMAEFTIPVVGLGIDVAALYNQSKGKANYYEEGVSQNRTLKTIEIPVNLKWTFGLGSTFGAYIAAGPQFGFNVGSGLFNIGSETFDMKKSYTTFNVGAGVKLIQHLQIGLNYNFSINKVAKAVIEDYEGTVDMKKNTWQVSLAYMF</sequence>
<dbReference type="EMBL" id="JACSPP010000046">
    <property type="protein sequence ID" value="MBD8041284.1"/>
    <property type="molecule type" value="Genomic_DNA"/>
</dbReference>